<dbReference type="Proteomes" id="UP000243650">
    <property type="component" value="Unassembled WGS sequence"/>
</dbReference>
<reference evidence="1 2" key="1">
    <citation type="submission" date="2018-03" db="EMBL/GenBank/DDBJ databases">
        <title>Bacillus urumqiensis sp. nov., a moderately haloalkaliphilic bacterium isolated from a salt lake.</title>
        <authorList>
            <person name="Zhao B."/>
            <person name="Liao Z."/>
        </authorList>
    </citation>
    <scope>NUCLEOTIDE SEQUENCE [LARGE SCALE GENOMIC DNA]</scope>
    <source>
        <strain evidence="1 2">BZ-SZ-XJ18</strain>
    </source>
</reference>
<accession>A0A2P6MH58</accession>
<dbReference type="EMBL" id="PVNS01000007">
    <property type="protein sequence ID" value="PRO65619.1"/>
    <property type="molecule type" value="Genomic_DNA"/>
</dbReference>
<gene>
    <name evidence="1" type="ORF">C6I21_08840</name>
</gene>
<name>A0A2P6MH58_ALKUR</name>
<dbReference type="RefSeq" id="WP_105959088.1">
    <property type="nucleotide sequence ID" value="NZ_PVNS01000007.1"/>
</dbReference>
<keyword evidence="2" id="KW-1185">Reference proteome</keyword>
<proteinExistence type="predicted"/>
<evidence type="ECO:0000313" key="2">
    <source>
        <dbReference type="Proteomes" id="UP000243650"/>
    </source>
</evidence>
<evidence type="ECO:0000313" key="1">
    <source>
        <dbReference type="EMBL" id="PRO65619.1"/>
    </source>
</evidence>
<dbReference type="OrthoDB" id="2914959at2"/>
<sequence length="80" mass="9327">MSERELIQTILRRIAKLEHAVATQEGLEDISDQMDEQSDAIRHLHMTLAELKGDMQMQHMENVNSDDLLMRSFLHHSLDK</sequence>
<comment type="caution">
    <text evidence="1">The sequence shown here is derived from an EMBL/GenBank/DDBJ whole genome shotgun (WGS) entry which is preliminary data.</text>
</comment>
<dbReference type="AlphaFoldDB" id="A0A2P6MH58"/>
<organism evidence="1 2">
    <name type="scientific">Alkalicoccus urumqiensis</name>
    <name type="common">Bacillus urumqiensis</name>
    <dbReference type="NCBI Taxonomy" id="1548213"/>
    <lineage>
        <taxon>Bacteria</taxon>
        <taxon>Bacillati</taxon>
        <taxon>Bacillota</taxon>
        <taxon>Bacilli</taxon>
        <taxon>Bacillales</taxon>
        <taxon>Bacillaceae</taxon>
        <taxon>Alkalicoccus</taxon>
    </lineage>
</organism>
<protein>
    <submittedName>
        <fullName evidence="1">Uncharacterized protein</fullName>
    </submittedName>
</protein>